<protein>
    <submittedName>
        <fullName evidence="2">Uncharacterized protein</fullName>
    </submittedName>
</protein>
<dbReference type="AlphaFoldDB" id="A0A2P2NPA5"/>
<evidence type="ECO:0000313" key="2">
    <source>
        <dbReference type="EMBL" id="MBX44326.1"/>
    </source>
</evidence>
<evidence type="ECO:0000256" key="1">
    <source>
        <dbReference type="SAM" id="Phobius"/>
    </source>
</evidence>
<keyword evidence="1" id="KW-0812">Transmembrane</keyword>
<accession>A0A2P2NPA5</accession>
<sequence length="74" mass="8664">MEIDFILFKSQFGGFFLHLQSCYTGIFFLFLLEGGDDIRKLFISQLILLKVCFKTPCSMECVLHPQFSHFVKHL</sequence>
<organism evidence="2">
    <name type="scientific">Rhizophora mucronata</name>
    <name type="common">Asiatic mangrove</name>
    <dbReference type="NCBI Taxonomy" id="61149"/>
    <lineage>
        <taxon>Eukaryota</taxon>
        <taxon>Viridiplantae</taxon>
        <taxon>Streptophyta</taxon>
        <taxon>Embryophyta</taxon>
        <taxon>Tracheophyta</taxon>
        <taxon>Spermatophyta</taxon>
        <taxon>Magnoliopsida</taxon>
        <taxon>eudicotyledons</taxon>
        <taxon>Gunneridae</taxon>
        <taxon>Pentapetalae</taxon>
        <taxon>rosids</taxon>
        <taxon>fabids</taxon>
        <taxon>Malpighiales</taxon>
        <taxon>Rhizophoraceae</taxon>
        <taxon>Rhizophora</taxon>
    </lineage>
</organism>
<name>A0A2P2NPA5_RHIMU</name>
<feature type="transmembrane region" description="Helical" evidence="1">
    <location>
        <begin position="12"/>
        <end position="32"/>
    </location>
</feature>
<reference evidence="2" key="1">
    <citation type="submission" date="2018-02" db="EMBL/GenBank/DDBJ databases">
        <title>Rhizophora mucronata_Transcriptome.</title>
        <authorList>
            <person name="Meera S.P."/>
            <person name="Sreeshan A."/>
            <person name="Augustine A."/>
        </authorList>
    </citation>
    <scope>NUCLEOTIDE SEQUENCE</scope>
    <source>
        <tissue evidence="2">Leaf</tissue>
    </source>
</reference>
<keyword evidence="1" id="KW-1133">Transmembrane helix</keyword>
<proteinExistence type="predicted"/>
<dbReference type="EMBL" id="GGEC01063842">
    <property type="protein sequence ID" value="MBX44326.1"/>
    <property type="molecule type" value="Transcribed_RNA"/>
</dbReference>
<keyword evidence="1" id="KW-0472">Membrane</keyword>